<protein>
    <recommendedName>
        <fullName evidence="6">DUF4005 domain-containing protein</fullName>
    </recommendedName>
</protein>
<dbReference type="PANTHER" id="PTHR32295">
    <property type="entry name" value="IQ-DOMAIN 5-RELATED"/>
    <property type="match status" value="1"/>
</dbReference>
<sequence>MAKKKSWFSVFKRFFISETYSRFEKDKRKRGVFFKFVKRKQLVSTQRERTPEEAEEQSIHHDVNTNVAESDHSNSIIQSADQQEDTEKSSEIDVNAIPLQLSHQDVSGVQDLAATRIQAVFRGYLARKALRALKGVVKLQALIRGWGVRRQAINTLKCLQTIVNIQSEVCAKRCERVKGTQHFQEYKPQDLGEKDIKIDLNSQKRWDDSTLTKEEAKVQILSKKEAAIKRERIKEYYLHHRRSAESERDKVSGRRRYWLEQWVDAQLAKRDDLVNLDTANARNNRDDLGNRLLKLRIMQKQYQSEHQDSTPRKSFYHRKQLSVGENSDFLGSPAIPTYMAATESAKAKVRSMSSPRLRPINIDVCSEINSPYKQRLSPISSINSELTSRSWIRNAVGSSERSPQLKGLAGPVKSSRTIKDLHLDFEGSLPNCDRRCTN</sequence>
<dbReference type="InterPro" id="IPR000048">
    <property type="entry name" value="IQ_motif_EF-hand-BS"/>
</dbReference>
<evidence type="ECO:0000256" key="1">
    <source>
        <dbReference type="ARBA" id="ARBA00022860"/>
    </source>
</evidence>
<dbReference type="SUPFAM" id="SSF52540">
    <property type="entry name" value="P-loop containing nucleoside triphosphate hydrolases"/>
    <property type="match status" value="1"/>
</dbReference>
<feature type="domain" description="DUF4005" evidence="6">
    <location>
        <begin position="300"/>
        <end position="390"/>
    </location>
</feature>
<dbReference type="Pfam" id="PF00612">
    <property type="entry name" value="IQ"/>
    <property type="match status" value="2"/>
</dbReference>
<evidence type="ECO:0000313" key="8">
    <source>
        <dbReference type="Proteomes" id="UP000834106"/>
    </source>
</evidence>
<evidence type="ECO:0000256" key="2">
    <source>
        <dbReference type="ARBA" id="ARBA00024341"/>
    </source>
</evidence>
<evidence type="ECO:0000259" key="6">
    <source>
        <dbReference type="Pfam" id="PF13178"/>
    </source>
</evidence>
<gene>
    <name evidence="7" type="ORF">FPE_LOCUS12158</name>
</gene>
<comment type="similarity">
    <text evidence="2">Belongs to the IQD family.</text>
</comment>
<feature type="compositionally biased region" description="Basic and acidic residues" evidence="5">
    <location>
        <begin position="46"/>
        <end position="63"/>
    </location>
</feature>
<dbReference type="InterPro" id="IPR027417">
    <property type="entry name" value="P-loop_NTPase"/>
</dbReference>
<dbReference type="PANTHER" id="PTHR32295:SF41">
    <property type="entry name" value="PROTEIN IQ-DOMAIN 11"/>
    <property type="match status" value="1"/>
</dbReference>
<dbReference type="Proteomes" id="UP000834106">
    <property type="component" value="Chromosome 7"/>
</dbReference>
<proteinExistence type="inferred from homology"/>
<dbReference type="Pfam" id="PF13178">
    <property type="entry name" value="DUF4005"/>
    <property type="match status" value="1"/>
</dbReference>
<name>A0AAD2DU40_9LAMI</name>
<evidence type="ECO:0000313" key="7">
    <source>
        <dbReference type="EMBL" id="CAI9764728.1"/>
    </source>
</evidence>
<accession>A0AAD2DU40</accession>
<dbReference type="SMART" id="SM00015">
    <property type="entry name" value="IQ"/>
    <property type="match status" value="2"/>
</dbReference>
<reference evidence="7" key="1">
    <citation type="submission" date="2023-05" db="EMBL/GenBank/DDBJ databases">
        <authorList>
            <person name="Huff M."/>
        </authorList>
    </citation>
    <scope>NUCLEOTIDE SEQUENCE</scope>
</reference>
<dbReference type="InterPro" id="IPR025064">
    <property type="entry name" value="DUF4005"/>
</dbReference>
<organism evidence="7 8">
    <name type="scientific">Fraxinus pennsylvanica</name>
    <dbReference type="NCBI Taxonomy" id="56036"/>
    <lineage>
        <taxon>Eukaryota</taxon>
        <taxon>Viridiplantae</taxon>
        <taxon>Streptophyta</taxon>
        <taxon>Embryophyta</taxon>
        <taxon>Tracheophyta</taxon>
        <taxon>Spermatophyta</taxon>
        <taxon>Magnoliopsida</taxon>
        <taxon>eudicotyledons</taxon>
        <taxon>Gunneridae</taxon>
        <taxon>Pentapetalae</taxon>
        <taxon>asterids</taxon>
        <taxon>lamiids</taxon>
        <taxon>Lamiales</taxon>
        <taxon>Oleaceae</taxon>
        <taxon>Oleeae</taxon>
        <taxon>Fraxinus</taxon>
    </lineage>
</organism>
<evidence type="ECO:0000256" key="3">
    <source>
        <dbReference type="ARBA" id="ARBA00024378"/>
    </source>
</evidence>
<dbReference type="GO" id="GO:0005516">
    <property type="term" value="F:calmodulin binding"/>
    <property type="evidence" value="ECO:0007669"/>
    <property type="project" value="UniProtKB-KW"/>
</dbReference>
<keyword evidence="1" id="KW-0112">Calmodulin-binding</keyword>
<comment type="function">
    <text evidence="4">May be involved in cooperative interactions with calmodulins or calmodulin-like proteins. Recruits calmodulin proteins to microtubules, thus being a potential scaffold in cellular signaling and trafficking. May associate with nucleic acids and regulate gene expression at the transcriptional or post-transcriptional level.</text>
</comment>
<comment type="subunit">
    <text evidence="3">Binds to multiple calmodulin (CaM) in the presence of Ca(2+) and CaM-like proteins.</text>
</comment>
<evidence type="ECO:0000256" key="4">
    <source>
        <dbReference type="ARBA" id="ARBA00045534"/>
    </source>
</evidence>
<feature type="region of interest" description="Disordered" evidence="5">
    <location>
        <begin position="45"/>
        <end position="72"/>
    </location>
</feature>
<evidence type="ECO:0000256" key="5">
    <source>
        <dbReference type="SAM" id="MobiDB-lite"/>
    </source>
</evidence>
<dbReference type="EMBL" id="OU503042">
    <property type="protein sequence ID" value="CAI9764728.1"/>
    <property type="molecule type" value="Genomic_DNA"/>
</dbReference>
<dbReference type="AlphaFoldDB" id="A0AAD2DU40"/>
<dbReference type="Gene3D" id="1.20.5.190">
    <property type="match status" value="1"/>
</dbReference>
<keyword evidence="8" id="KW-1185">Reference proteome</keyword>
<dbReference type="CDD" id="cd23767">
    <property type="entry name" value="IQCD"/>
    <property type="match status" value="1"/>
</dbReference>